<keyword evidence="1" id="KW-0812">Transmembrane</keyword>
<dbReference type="Proteomes" id="UP000070092">
    <property type="component" value="Unassembled WGS sequence"/>
</dbReference>
<name>A0A0H2PBT6_BIFBI</name>
<keyword evidence="1" id="KW-1133">Transmembrane helix</keyword>
<comment type="caution">
    <text evidence="2">The sequence shown here is derived from an EMBL/GenBank/DDBJ whole genome shotgun (WGS) entry which is preliminary data.</text>
</comment>
<organism evidence="2 3">
    <name type="scientific">Bifidobacterium bifidum</name>
    <dbReference type="NCBI Taxonomy" id="1681"/>
    <lineage>
        <taxon>Bacteria</taxon>
        <taxon>Bacillati</taxon>
        <taxon>Actinomycetota</taxon>
        <taxon>Actinomycetes</taxon>
        <taxon>Bifidobacteriales</taxon>
        <taxon>Bifidobacteriaceae</taxon>
        <taxon>Bifidobacterium</taxon>
    </lineage>
</organism>
<dbReference type="EMBL" id="LRPO01000040">
    <property type="protein sequence ID" value="KWZ80771.1"/>
    <property type="molecule type" value="Genomic_DNA"/>
</dbReference>
<accession>A0A0H2PBT6</accession>
<reference evidence="2 3" key="1">
    <citation type="submission" date="2016-01" db="EMBL/GenBank/DDBJ databases">
        <authorList>
            <person name="Oliw E.H."/>
        </authorList>
    </citation>
    <scope>NUCLEOTIDE SEQUENCE [LARGE SCALE GENOMIC DNA]</scope>
    <source>
        <strain evidence="2 3">MJR8628B</strain>
    </source>
</reference>
<evidence type="ECO:0000256" key="1">
    <source>
        <dbReference type="SAM" id="Phobius"/>
    </source>
</evidence>
<dbReference type="AlphaFoldDB" id="A0A0H2PBT6"/>
<evidence type="ECO:0000313" key="2">
    <source>
        <dbReference type="EMBL" id="KWZ80771.1"/>
    </source>
</evidence>
<feature type="transmembrane region" description="Helical" evidence="1">
    <location>
        <begin position="34"/>
        <end position="55"/>
    </location>
</feature>
<gene>
    <name evidence="2" type="ORF">HMPREF3196_01463</name>
</gene>
<proteinExistence type="predicted"/>
<sequence>MWNAMACAVMVLMALMIWPDSARSGRLTGVSSDVAGEGGAAVSLPLLIGLLSVSLRSGMSVTRSLEGVGEAVGGALGGGLCAVADALHRGSSWKDAWNAADFGDYAETSAILRGVLEPSWTRGVSPIGPLTTASEQWMEGERTAIEQESASLSVKLLLPTGLCMLPAFVFLGILPSVMAFVG</sequence>
<keyword evidence="1" id="KW-0472">Membrane</keyword>
<protein>
    <submittedName>
        <fullName evidence="2">Bacterial type II secretion system protein F domain protein</fullName>
    </submittedName>
</protein>
<feature type="transmembrane region" description="Helical" evidence="1">
    <location>
        <begin position="156"/>
        <end position="181"/>
    </location>
</feature>
<dbReference type="PATRIC" id="fig|1681.44.peg.601"/>
<evidence type="ECO:0000313" key="3">
    <source>
        <dbReference type="Proteomes" id="UP000070092"/>
    </source>
</evidence>